<evidence type="ECO:0000256" key="4">
    <source>
        <dbReference type="SAM" id="SignalP"/>
    </source>
</evidence>
<dbReference type="Gene3D" id="3.40.190.10">
    <property type="entry name" value="Periplasmic binding protein-like II"/>
    <property type="match status" value="1"/>
</dbReference>
<dbReference type="InterPro" id="IPR006059">
    <property type="entry name" value="SBP"/>
</dbReference>
<organism evidence="5 6">
    <name type="scientific">Paenibacillus piri</name>
    <dbReference type="NCBI Taxonomy" id="2547395"/>
    <lineage>
        <taxon>Bacteria</taxon>
        <taxon>Bacillati</taxon>
        <taxon>Bacillota</taxon>
        <taxon>Bacilli</taxon>
        <taxon>Bacillales</taxon>
        <taxon>Paenibacillaceae</taxon>
        <taxon>Paenibacillus</taxon>
    </lineage>
</organism>
<dbReference type="GO" id="GO:0055052">
    <property type="term" value="C:ATP-binding cassette (ABC) transporter complex, substrate-binding subunit-containing"/>
    <property type="evidence" value="ECO:0007669"/>
    <property type="project" value="TreeGrafter"/>
</dbReference>
<dbReference type="AlphaFoldDB" id="A0A4V6PIE2"/>
<dbReference type="GO" id="GO:1901982">
    <property type="term" value="F:maltose binding"/>
    <property type="evidence" value="ECO:0007669"/>
    <property type="project" value="TreeGrafter"/>
</dbReference>
<name>A0A4V6PIE2_9BACL</name>
<dbReference type="OrthoDB" id="9782846at2"/>
<comment type="similarity">
    <text evidence="1">Belongs to the bacterial solute-binding protein 1 family.</text>
</comment>
<dbReference type="GO" id="GO:0042956">
    <property type="term" value="P:maltodextrin transmembrane transport"/>
    <property type="evidence" value="ECO:0007669"/>
    <property type="project" value="TreeGrafter"/>
</dbReference>
<comment type="caution">
    <text evidence="5">The sequence shown here is derived from an EMBL/GenBank/DDBJ whole genome shotgun (WGS) entry which is preliminary data.</text>
</comment>
<evidence type="ECO:0000256" key="1">
    <source>
        <dbReference type="ARBA" id="ARBA00008520"/>
    </source>
</evidence>
<dbReference type="Pfam" id="PF01547">
    <property type="entry name" value="SBP_bac_1"/>
    <property type="match status" value="1"/>
</dbReference>
<dbReference type="PANTHER" id="PTHR30061">
    <property type="entry name" value="MALTOSE-BINDING PERIPLASMIC PROTEIN"/>
    <property type="match status" value="1"/>
</dbReference>
<evidence type="ECO:0000313" key="5">
    <source>
        <dbReference type="EMBL" id="TDF93444.1"/>
    </source>
</evidence>
<keyword evidence="6" id="KW-1185">Reference proteome</keyword>
<evidence type="ECO:0000256" key="2">
    <source>
        <dbReference type="ARBA" id="ARBA00022448"/>
    </source>
</evidence>
<dbReference type="CDD" id="cd13585">
    <property type="entry name" value="PBP2_TMBP_like"/>
    <property type="match status" value="1"/>
</dbReference>
<dbReference type="GO" id="GO:0015768">
    <property type="term" value="P:maltose transport"/>
    <property type="evidence" value="ECO:0007669"/>
    <property type="project" value="TreeGrafter"/>
</dbReference>
<dbReference type="PROSITE" id="PS51257">
    <property type="entry name" value="PROKAR_LIPOPROTEIN"/>
    <property type="match status" value="1"/>
</dbReference>
<feature type="chain" id="PRO_5020385581" evidence="4">
    <location>
        <begin position="33"/>
        <end position="439"/>
    </location>
</feature>
<feature type="signal peptide" evidence="4">
    <location>
        <begin position="1"/>
        <end position="32"/>
    </location>
</feature>
<dbReference type="EMBL" id="SMRT01000016">
    <property type="protein sequence ID" value="TDF93444.1"/>
    <property type="molecule type" value="Genomic_DNA"/>
</dbReference>
<sequence>MIKNKKTTVTMLSTLSCLTLFLSACGSSSSTANGGQSEGPVTLKVLSSTIVEKPAGVIEQQLADEFMKQNPNIKIEFMGTSTNDAFTKITTLATGNQLPDIFVNTPDFYSTANDMGITANLTELLGKDYVQGFNPKVLEEATIDGKLQFAPWFTTPLALLYRMDWLEAEGLKPPTTWDEFIHVAQKLTKDKDGDGKADQWGFGMVGTNNSSGTYRFMPILHSFGASELKQDASGKWVTEMDTPQAAEALQFFGDLVNKYQVVQPGAVQSAYADVVTLMGNEKIGMMITGSHGIGGVIEKNPNLKGKIGAVPVPMKVTHASALSSFGFSISEQSKHKEAAVQYLKFLLNKENALKFFEGTGRMPTRTETNDSPLLNSPEYKGFIEAQKYAFQQPVVPFFSKVQTAVGVAYQSVLTSKTGADEAGKKAAEIIRGEIKQNQK</sequence>
<evidence type="ECO:0000313" key="6">
    <source>
        <dbReference type="Proteomes" id="UP000295636"/>
    </source>
</evidence>
<dbReference type="RefSeq" id="WP_133233801.1">
    <property type="nucleotide sequence ID" value="NZ_SMRT01000016.1"/>
</dbReference>
<proteinExistence type="inferred from homology"/>
<evidence type="ECO:0000256" key="3">
    <source>
        <dbReference type="ARBA" id="ARBA00022729"/>
    </source>
</evidence>
<accession>A0A4V6PIE2</accession>
<protein>
    <submittedName>
        <fullName evidence="5">Sugar ABC transporter substrate-binding protein</fullName>
    </submittedName>
</protein>
<reference evidence="5 6" key="1">
    <citation type="submission" date="2019-03" db="EMBL/GenBank/DDBJ databases">
        <title>This is whole genome sequence of Paenibacillus sp MS74 strain.</title>
        <authorList>
            <person name="Trinh H.N."/>
        </authorList>
    </citation>
    <scope>NUCLEOTIDE SEQUENCE [LARGE SCALE GENOMIC DNA]</scope>
    <source>
        <strain evidence="5 6">MS74</strain>
    </source>
</reference>
<dbReference type="SUPFAM" id="SSF53850">
    <property type="entry name" value="Periplasmic binding protein-like II"/>
    <property type="match status" value="1"/>
</dbReference>
<gene>
    <name evidence="5" type="ORF">E1757_26265</name>
</gene>
<keyword evidence="3 4" id="KW-0732">Signal</keyword>
<dbReference type="PANTHER" id="PTHR30061:SF50">
    <property type="entry name" value="MALTOSE_MALTODEXTRIN-BINDING PERIPLASMIC PROTEIN"/>
    <property type="match status" value="1"/>
</dbReference>
<keyword evidence="2" id="KW-0813">Transport</keyword>
<dbReference type="Proteomes" id="UP000295636">
    <property type="component" value="Unassembled WGS sequence"/>
</dbReference>